<keyword evidence="2" id="KW-1277">Toxin-antitoxin system</keyword>
<dbReference type="AlphaFoldDB" id="A0A975F8U6"/>
<gene>
    <name evidence="9" type="ORF">J9260_17105</name>
</gene>
<dbReference type="InterPro" id="IPR029060">
    <property type="entry name" value="PIN-like_dom_sf"/>
</dbReference>
<dbReference type="InterPro" id="IPR050556">
    <property type="entry name" value="Type_II_TA_system_RNase"/>
</dbReference>
<evidence type="ECO:0000256" key="1">
    <source>
        <dbReference type="ARBA" id="ARBA00001946"/>
    </source>
</evidence>
<dbReference type="KEGG" id="tun:J9260_17105"/>
<dbReference type="EMBL" id="CP072793">
    <property type="protein sequence ID" value="QTR53397.1"/>
    <property type="molecule type" value="Genomic_DNA"/>
</dbReference>
<accession>A0A975F8U6</accession>
<evidence type="ECO:0000313" key="10">
    <source>
        <dbReference type="Proteomes" id="UP000672009"/>
    </source>
</evidence>
<evidence type="ECO:0000256" key="3">
    <source>
        <dbReference type="ARBA" id="ARBA00022722"/>
    </source>
</evidence>
<name>A0A975F8U6_9GAMM</name>
<dbReference type="InterPro" id="IPR002716">
    <property type="entry name" value="PIN_dom"/>
</dbReference>
<proteinExistence type="inferred from homology"/>
<dbReference type="Pfam" id="PF01850">
    <property type="entry name" value="PIN"/>
    <property type="match status" value="1"/>
</dbReference>
<dbReference type="PANTHER" id="PTHR33653:SF1">
    <property type="entry name" value="RIBONUCLEASE VAPC2"/>
    <property type="match status" value="1"/>
</dbReference>
<dbReference type="GO" id="GO:0016787">
    <property type="term" value="F:hydrolase activity"/>
    <property type="evidence" value="ECO:0007669"/>
    <property type="project" value="UniProtKB-KW"/>
</dbReference>
<evidence type="ECO:0000256" key="2">
    <source>
        <dbReference type="ARBA" id="ARBA00022649"/>
    </source>
</evidence>
<dbReference type="PANTHER" id="PTHR33653">
    <property type="entry name" value="RIBONUCLEASE VAPC2"/>
    <property type="match status" value="1"/>
</dbReference>
<evidence type="ECO:0000256" key="5">
    <source>
        <dbReference type="ARBA" id="ARBA00022801"/>
    </source>
</evidence>
<keyword evidence="3" id="KW-0540">Nuclease</keyword>
<evidence type="ECO:0000256" key="4">
    <source>
        <dbReference type="ARBA" id="ARBA00022723"/>
    </source>
</evidence>
<reference evidence="9" key="1">
    <citation type="submission" date="2021-04" db="EMBL/GenBank/DDBJ databases">
        <title>Genomics, taxonomy and metabolism of representatives of sulfur bacteria of the genus Thiothrix: Thiothrix fructosivorans QT, Thiothrix unzii A1T and three new species, Thiothrix subterranea sp. nov., Thiothrix litoralis sp. nov. and 'Candidatus Thiothrix anitrata' sp. nov.</title>
        <authorList>
            <person name="Ravin N.V."/>
            <person name="Smolyakov D."/>
            <person name="Rudenko T.S."/>
            <person name="Mardanov A.V."/>
            <person name="Beletsky A.V."/>
            <person name="Markov N.D."/>
            <person name="Fomenkov A.I."/>
            <person name="Roberts R.J."/>
            <person name="Karnachuk O.V."/>
            <person name="Novikov A."/>
            <person name="Grabovich M.Y."/>
        </authorList>
    </citation>
    <scope>NUCLEOTIDE SEQUENCE</scope>
    <source>
        <strain evidence="9">A1</strain>
    </source>
</reference>
<keyword evidence="5" id="KW-0378">Hydrolase</keyword>
<dbReference type="RefSeq" id="WP_210218913.1">
    <property type="nucleotide sequence ID" value="NZ_CP072793.1"/>
</dbReference>
<protein>
    <submittedName>
        <fullName evidence="9">PIN domain-containing protein</fullName>
    </submittedName>
</protein>
<dbReference type="Gene3D" id="3.40.50.1010">
    <property type="entry name" value="5'-nuclease"/>
    <property type="match status" value="1"/>
</dbReference>
<feature type="domain" description="PIN" evidence="8">
    <location>
        <begin position="6"/>
        <end position="126"/>
    </location>
</feature>
<dbReference type="GO" id="GO:0046872">
    <property type="term" value="F:metal ion binding"/>
    <property type="evidence" value="ECO:0007669"/>
    <property type="project" value="UniProtKB-KW"/>
</dbReference>
<keyword evidence="6" id="KW-0460">Magnesium</keyword>
<organism evidence="9 10">
    <name type="scientific">Thiothrix unzii</name>
    <dbReference type="NCBI Taxonomy" id="111769"/>
    <lineage>
        <taxon>Bacteria</taxon>
        <taxon>Pseudomonadati</taxon>
        <taxon>Pseudomonadota</taxon>
        <taxon>Gammaproteobacteria</taxon>
        <taxon>Thiotrichales</taxon>
        <taxon>Thiotrichaceae</taxon>
        <taxon>Thiothrix</taxon>
    </lineage>
</organism>
<dbReference type="SUPFAM" id="SSF88723">
    <property type="entry name" value="PIN domain-like"/>
    <property type="match status" value="1"/>
</dbReference>
<evidence type="ECO:0000313" key="9">
    <source>
        <dbReference type="EMBL" id="QTR53397.1"/>
    </source>
</evidence>
<keyword evidence="10" id="KW-1185">Reference proteome</keyword>
<evidence type="ECO:0000256" key="6">
    <source>
        <dbReference type="ARBA" id="ARBA00022842"/>
    </source>
</evidence>
<keyword evidence="4" id="KW-0479">Metal-binding</keyword>
<evidence type="ECO:0000259" key="8">
    <source>
        <dbReference type="Pfam" id="PF01850"/>
    </source>
</evidence>
<dbReference type="GO" id="GO:0004518">
    <property type="term" value="F:nuclease activity"/>
    <property type="evidence" value="ECO:0007669"/>
    <property type="project" value="UniProtKB-KW"/>
</dbReference>
<comment type="cofactor">
    <cofactor evidence="1">
        <name>Mg(2+)</name>
        <dbReference type="ChEBI" id="CHEBI:18420"/>
    </cofactor>
</comment>
<sequence length="140" mass="15616">MGGLIYLLDSCIISEPTKKQPNVRVMERLEQYDGSVCTSATVWRELVYGIEKMEACAKRKALEAYMQTLEDRGLLVIAFDKEAANWLGKESARASDNGITIPMADGEIAAVAFVNNLVVATRNLDHFKLCQGVKVENWFL</sequence>
<evidence type="ECO:0000256" key="7">
    <source>
        <dbReference type="ARBA" id="ARBA00038093"/>
    </source>
</evidence>
<comment type="similarity">
    <text evidence="7">Belongs to the PINc/VapC protein family.</text>
</comment>
<dbReference type="Proteomes" id="UP000672009">
    <property type="component" value="Chromosome"/>
</dbReference>